<evidence type="ECO:0000313" key="2">
    <source>
        <dbReference type="Proteomes" id="UP000238157"/>
    </source>
</evidence>
<name>A0A2T0WSP7_9BACT</name>
<dbReference type="AlphaFoldDB" id="A0A2T0WSP7"/>
<dbReference type="EMBL" id="PVTR01000002">
    <property type="protein sequence ID" value="PRY89716.1"/>
    <property type="molecule type" value="Genomic_DNA"/>
</dbReference>
<protein>
    <submittedName>
        <fullName evidence="1">Uncharacterized protein</fullName>
    </submittedName>
</protein>
<sequence length="75" mass="8597">MSKDYLQVTLFTTKGNKSHEGLWITDILQNKNTNPKSVKNSPSLLFLFVTFVLREKSVSEIGTAQYLTDQYKKVL</sequence>
<gene>
    <name evidence="1" type="ORF">CLW00_102192</name>
</gene>
<dbReference type="Proteomes" id="UP000238157">
    <property type="component" value="Unassembled WGS sequence"/>
</dbReference>
<comment type="caution">
    <text evidence="1">The sequence shown here is derived from an EMBL/GenBank/DDBJ whole genome shotgun (WGS) entry which is preliminary data.</text>
</comment>
<proteinExistence type="predicted"/>
<evidence type="ECO:0000313" key="1">
    <source>
        <dbReference type="EMBL" id="PRY89716.1"/>
    </source>
</evidence>
<accession>A0A2T0WSP7</accession>
<keyword evidence="2" id="KW-1185">Reference proteome</keyword>
<organism evidence="1 2">
    <name type="scientific">Mongoliibacter ruber</name>
    <dbReference type="NCBI Taxonomy" id="1750599"/>
    <lineage>
        <taxon>Bacteria</taxon>
        <taxon>Pseudomonadati</taxon>
        <taxon>Bacteroidota</taxon>
        <taxon>Cytophagia</taxon>
        <taxon>Cytophagales</taxon>
        <taxon>Cyclobacteriaceae</taxon>
        <taxon>Mongoliibacter</taxon>
    </lineage>
</organism>
<reference evidence="1 2" key="1">
    <citation type="submission" date="2018-03" db="EMBL/GenBank/DDBJ databases">
        <title>Genomic Encyclopedia of Archaeal and Bacterial Type Strains, Phase II (KMG-II): from individual species to whole genera.</title>
        <authorList>
            <person name="Goeker M."/>
        </authorList>
    </citation>
    <scope>NUCLEOTIDE SEQUENCE [LARGE SCALE GENOMIC DNA]</scope>
    <source>
        <strain evidence="1 2">DSM 27929</strain>
    </source>
</reference>